<accession>A0ABX9AMU8</accession>
<evidence type="ECO:0000313" key="6">
    <source>
        <dbReference type="Proteomes" id="UP000825886"/>
    </source>
</evidence>
<protein>
    <submittedName>
        <fullName evidence="5">Crp/Fnr family transcriptional regulator</fullName>
    </submittedName>
</protein>
<dbReference type="InterPro" id="IPR036390">
    <property type="entry name" value="WH_DNA-bd_sf"/>
</dbReference>
<dbReference type="Gene3D" id="2.60.120.10">
    <property type="entry name" value="Jelly Rolls"/>
    <property type="match status" value="1"/>
</dbReference>
<dbReference type="InterPro" id="IPR014710">
    <property type="entry name" value="RmlC-like_jellyroll"/>
</dbReference>
<keyword evidence="3" id="KW-0804">Transcription</keyword>
<keyword evidence="6" id="KW-1185">Reference proteome</keyword>
<dbReference type="PROSITE" id="PS51063">
    <property type="entry name" value="HTH_CRP_2"/>
    <property type="match status" value="1"/>
</dbReference>
<evidence type="ECO:0000256" key="1">
    <source>
        <dbReference type="ARBA" id="ARBA00023015"/>
    </source>
</evidence>
<dbReference type="SUPFAM" id="SSF51206">
    <property type="entry name" value="cAMP-binding domain-like"/>
    <property type="match status" value="1"/>
</dbReference>
<evidence type="ECO:0000256" key="3">
    <source>
        <dbReference type="ARBA" id="ARBA00023163"/>
    </source>
</evidence>
<sequence>MYYANYVENNPMSFSLVLPERTMGDITCITKQYFNVTTIVIRDADILVVPPDILLDAMRQDAELAIKICRHVVAKQESSLEAVITNTSCEPAQRLKILLKSMLLDGGIEPKAGWYTVPLTLTHEEYGQIINVTRVTISRILALWQREGLICRENKTIIVHHQLFDDVYDWLSYFSEK</sequence>
<dbReference type="SUPFAM" id="SSF46785">
    <property type="entry name" value="Winged helix' DNA-binding domain"/>
    <property type="match status" value="1"/>
</dbReference>
<dbReference type="Proteomes" id="UP000825886">
    <property type="component" value="Chromosome"/>
</dbReference>
<name>A0ABX9AMU8_9ENTR</name>
<keyword evidence="2" id="KW-0238">DNA-binding</keyword>
<evidence type="ECO:0000259" key="4">
    <source>
        <dbReference type="PROSITE" id="PS51063"/>
    </source>
</evidence>
<feature type="domain" description="HTH crp-type" evidence="4">
    <location>
        <begin position="93"/>
        <end position="163"/>
    </location>
</feature>
<dbReference type="Pfam" id="PF13545">
    <property type="entry name" value="HTH_Crp_2"/>
    <property type="match status" value="1"/>
</dbReference>
<evidence type="ECO:0000313" key="5">
    <source>
        <dbReference type="EMBL" id="QZN96063.1"/>
    </source>
</evidence>
<dbReference type="SMART" id="SM00419">
    <property type="entry name" value="HTH_CRP"/>
    <property type="match status" value="1"/>
</dbReference>
<keyword evidence="1" id="KW-0805">Transcription regulation</keyword>
<evidence type="ECO:0000256" key="2">
    <source>
        <dbReference type="ARBA" id="ARBA00023125"/>
    </source>
</evidence>
<gene>
    <name evidence="5" type="ORF">K6K13_00745</name>
</gene>
<dbReference type="EMBL" id="CP081864">
    <property type="protein sequence ID" value="QZN96063.1"/>
    <property type="molecule type" value="Genomic_DNA"/>
</dbReference>
<proteinExistence type="predicted"/>
<dbReference type="InterPro" id="IPR018490">
    <property type="entry name" value="cNMP-bd_dom_sf"/>
</dbReference>
<reference evidence="5 6" key="1">
    <citation type="submission" date="2021-08" db="EMBL/GenBank/DDBJ databases">
        <title>Culture and genomic analysis of Symbiopectobacterium purcellii sp. nov. gen. nov., isolated from the leafhopper Empoasca decipiens.</title>
        <authorList>
            <person name="Nadal-Jimenez P."/>
            <person name="Siozios S."/>
            <person name="Halliday N."/>
            <person name="Camara M."/>
            <person name="Hurst G.D.D."/>
        </authorList>
    </citation>
    <scope>NUCLEOTIDE SEQUENCE [LARGE SCALE GENOMIC DNA]</scope>
    <source>
        <strain evidence="5 6">SyEd1</strain>
    </source>
</reference>
<dbReference type="InterPro" id="IPR012318">
    <property type="entry name" value="HTH_CRP"/>
</dbReference>
<organism evidence="5 6">
    <name type="scientific">Symbiopectobacterium purcellii</name>
    <dbReference type="NCBI Taxonomy" id="2871826"/>
    <lineage>
        <taxon>Bacteria</taxon>
        <taxon>Pseudomonadati</taxon>
        <taxon>Pseudomonadota</taxon>
        <taxon>Gammaproteobacteria</taxon>
        <taxon>Enterobacterales</taxon>
        <taxon>Enterobacteriaceae</taxon>
    </lineage>
</organism>